<dbReference type="InterPro" id="IPR056087">
    <property type="entry name" value="DUF7670"/>
</dbReference>
<evidence type="ECO:0000259" key="2">
    <source>
        <dbReference type="Pfam" id="PF24709"/>
    </source>
</evidence>
<feature type="transmembrane region" description="Helical" evidence="1">
    <location>
        <begin position="71"/>
        <end position="87"/>
    </location>
</feature>
<keyword evidence="1" id="KW-1133">Transmembrane helix</keyword>
<keyword evidence="1" id="KW-0472">Membrane</keyword>
<feature type="transmembrane region" description="Helical" evidence="1">
    <location>
        <begin position="96"/>
        <end position="114"/>
    </location>
</feature>
<dbReference type="OrthoDB" id="47753at2"/>
<evidence type="ECO:0000256" key="1">
    <source>
        <dbReference type="SAM" id="Phobius"/>
    </source>
</evidence>
<name>A0A2U3KFH7_9BACT</name>
<evidence type="ECO:0000313" key="4">
    <source>
        <dbReference type="Proteomes" id="UP000238701"/>
    </source>
</evidence>
<sequence>MTTGYATVAIRWTARVWSVLSILTVLAFAIGEMAQGNGPRPTHQEWVGLALWPIGVCVGLAVAWLREELGGVVALGCLLGFYVWNVFRSGHLPRGPFFVLIAAPAVFFLIAGVLSRNHAPRPT</sequence>
<gene>
    <name evidence="3" type="ORF">SBA1_20123</name>
</gene>
<keyword evidence="1" id="KW-0812">Transmembrane</keyword>
<feature type="domain" description="DUF7670" evidence="2">
    <location>
        <begin position="9"/>
        <end position="117"/>
    </location>
</feature>
<feature type="transmembrane region" description="Helical" evidence="1">
    <location>
        <begin position="46"/>
        <end position="65"/>
    </location>
</feature>
<feature type="transmembrane region" description="Helical" evidence="1">
    <location>
        <begin position="12"/>
        <end position="34"/>
    </location>
</feature>
<dbReference type="AlphaFoldDB" id="A0A2U3KFH7"/>
<dbReference type="EMBL" id="OMOD01000111">
    <property type="protein sequence ID" value="SPF38422.1"/>
    <property type="molecule type" value="Genomic_DNA"/>
</dbReference>
<dbReference type="Proteomes" id="UP000238701">
    <property type="component" value="Unassembled WGS sequence"/>
</dbReference>
<dbReference type="Pfam" id="PF24709">
    <property type="entry name" value="DUF7670"/>
    <property type="match status" value="1"/>
</dbReference>
<proteinExistence type="predicted"/>
<reference evidence="4" key="1">
    <citation type="submission" date="2018-02" db="EMBL/GenBank/DDBJ databases">
        <authorList>
            <person name="Hausmann B."/>
        </authorList>
    </citation>
    <scope>NUCLEOTIDE SEQUENCE [LARGE SCALE GENOMIC DNA]</scope>
    <source>
        <strain evidence="4">Peat soil MAG SbA1</strain>
    </source>
</reference>
<protein>
    <recommendedName>
        <fullName evidence="2">DUF7670 domain-containing protein</fullName>
    </recommendedName>
</protein>
<organism evidence="3 4">
    <name type="scientific">Candidatus Sulfotelmatobacter kueseliae</name>
    <dbReference type="NCBI Taxonomy" id="2042962"/>
    <lineage>
        <taxon>Bacteria</taxon>
        <taxon>Pseudomonadati</taxon>
        <taxon>Acidobacteriota</taxon>
        <taxon>Terriglobia</taxon>
        <taxon>Terriglobales</taxon>
        <taxon>Candidatus Korobacteraceae</taxon>
        <taxon>Candidatus Sulfotelmatobacter</taxon>
    </lineage>
</organism>
<accession>A0A2U3KFH7</accession>
<evidence type="ECO:0000313" key="3">
    <source>
        <dbReference type="EMBL" id="SPF38422.1"/>
    </source>
</evidence>